<dbReference type="InterPro" id="IPR000160">
    <property type="entry name" value="GGDEF_dom"/>
</dbReference>
<dbReference type="Pfam" id="PF00990">
    <property type="entry name" value="GGDEF"/>
    <property type="match status" value="1"/>
</dbReference>
<sequence>MQSYFIQYTITYCATTVLCAFLMIYMAVKMDRDVGNFIEIRIFRNMIAMELMVIFVETIWRLLFLTGFQFDQYAYWFLNYLDMIGSIGALYYLMRFVEVRLNPAFKHDNYKQKRWSQALVIPWLVGIAVNIFSYWTHWTYYITLDSLYHRGPYYFIQVLCCYFYPIITIGMISYWAIHDRVRRKKSMQLLIFLLFPFLGGLFQVFISIAPFSVMSTMLGLFYLFSSIQSDRINTDALTGLNNRNRSRDYLESRLKNADNRPFYLAICDVNEFKKINDTYGHVNGDHALIAIANTFKEFGSTHHGFFASRYGGDEFLMAVDAQNVTPTSLRNTFNEALAEQIIKEDLGFDLTVCFGFAYCNTAQAPLMDLISKAAQAPLMDLISKADQALYEDKKRKKDHKNKMVP</sequence>
<dbReference type="PANTHER" id="PTHR45138">
    <property type="entry name" value="REGULATORY COMPONENTS OF SENSORY TRANSDUCTION SYSTEM"/>
    <property type="match status" value="1"/>
</dbReference>
<dbReference type="OrthoDB" id="9804747at2"/>
<organism evidence="3 4">
    <name type="scientific">Intestinibaculum porci</name>
    <dbReference type="NCBI Taxonomy" id="2487118"/>
    <lineage>
        <taxon>Bacteria</taxon>
        <taxon>Bacillati</taxon>
        <taxon>Bacillota</taxon>
        <taxon>Erysipelotrichia</taxon>
        <taxon>Erysipelotrichales</taxon>
        <taxon>Erysipelotrichaceae</taxon>
        <taxon>Intestinibaculum</taxon>
    </lineage>
</organism>
<dbReference type="SMART" id="SM00267">
    <property type="entry name" value="GGDEF"/>
    <property type="match status" value="1"/>
</dbReference>
<dbReference type="InterPro" id="IPR050469">
    <property type="entry name" value="Diguanylate_Cyclase"/>
</dbReference>
<proteinExistence type="predicted"/>
<accession>A0A3G9JB79</accession>
<dbReference type="RefSeq" id="WP_125120534.1">
    <property type="nucleotide sequence ID" value="NZ_AP019309.1"/>
</dbReference>
<dbReference type="CDD" id="cd01949">
    <property type="entry name" value="GGDEF"/>
    <property type="match status" value="1"/>
</dbReference>
<feature type="domain" description="GGDEF" evidence="2">
    <location>
        <begin position="260"/>
        <end position="405"/>
    </location>
</feature>
<dbReference type="GO" id="GO:1902201">
    <property type="term" value="P:negative regulation of bacterial-type flagellum-dependent cell motility"/>
    <property type="evidence" value="ECO:0007669"/>
    <property type="project" value="TreeGrafter"/>
</dbReference>
<reference evidence="3 4" key="1">
    <citation type="submission" date="2018-11" db="EMBL/GenBank/DDBJ databases">
        <title>Novel Erysipelotrichaceae bacterium isolated from small intestine of a swine.</title>
        <authorList>
            <person name="Kim J.S."/>
            <person name="Choe H."/>
            <person name="Lee Y.R."/>
            <person name="Kim K.M."/>
            <person name="Park D.S."/>
        </authorList>
    </citation>
    <scope>NUCLEOTIDE SEQUENCE [LARGE SCALE GENOMIC DNA]</scope>
    <source>
        <strain evidence="3 4">SG0102</strain>
    </source>
</reference>
<dbReference type="AlphaFoldDB" id="A0A3G9JB79"/>
<dbReference type="PANTHER" id="PTHR45138:SF9">
    <property type="entry name" value="DIGUANYLATE CYCLASE DGCM-RELATED"/>
    <property type="match status" value="1"/>
</dbReference>
<dbReference type="NCBIfam" id="TIGR00254">
    <property type="entry name" value="GGDEF"/>
    <property type="match status" value="1"/>
</dbReference>
<name>A0A3G9JB79_9FIRM</name>
<dbReference type="KEGG" id="ebm:SG0102_27800"/>
<protein>
    <recommendedName>
        <fullName evidence="2">GGDEF domain-containing protein</fullName>
    </recommendedName>
</protein>
<evidence type="ECO:0000256" key="1">
    <source>
        <dbReference type="SAM" id="Phobius"/>
    </source>
</evidence>
<dbReference type="InterPro" id="IPR029787">
    <property type="entry name" value="Nucleotide_cyclase"/>
</dbReference>
<feature type="transmembrane region" description="Helical" evidence="1">
    <location>
        <begin position="6"/>
        <end position="28"/>
    </location>
</feature>
<feature type="transmembrane region" description="Helical" evidence="1">
    <location>
        <begin position="189"/>
        <end position="222"/>
    </location>
</feature>
<keyword evidence="1" id="KW-0812">Transmembrane</keyword>
<feature type="transmembrane region" description="Helical" evidence="1">
    <location>
        <begin position="48"/>
        <end position="68"/>
    </location>
</feature>
<dbReference type="Proteomes" id="UP000268059">
    <property type="component" value="Chromosome"/>
</dbReference>
<keyword evidence="4" id="KW-1185">Reference proteome</keyword>
<feature type="transmembrane region" description="Helical" evidence="1">
    <location>
        <begin position="74"/>
        <end position="94"/>
    </location>
</feature>
<evidence type="ECO:0000313" key="4">
    <source>
        <dbReference type="Proteomes" id="UP000268059"/>
    </source>
</evidence>
<gene>
    <name evidence="3" type="ORF">SG0102_27800</name>
</gene>
<dbReference type="SUPFAM" id="SSF55073">
    <property type="entry name" value="Nucleotide cyclase"/>
    <property type="match status" value="1"/>
</dbReference>
<dbReference type="GO" id="GO:0052621">
    <property type="term" value="F:diguanylate cyclase activity"/>
    <property type="evidence" value="ECO:0007669"/>
    <property type="project" value="TreeGrafter"/>
</dbReference>
<evidence type="ECO:0000313" key="3">
    <source>
        <dbReference type="EMBL" id="BBH27846.1"/>
    </source>
</evidence>
<dbReference type="InterPro" id="IPR043128">
    <property type="entry name" value="Rev_trsase/Diguanyl_cyclase"/>
</dbReference>
<dbReference type="GO" id="GO:0005886">
    <property type="term" value="C:plasma membrane"/>
    <property type="evidence" value="ECO:0007669"/>
    <property type="project" value="TreeGrafter"/>
</dbReference>
<evidence type="ECO:0000259" key="2">
    <source>
        <dbReference type="PROSITE" id="PS50887"/>
    </source>
</evidence>
<dbReference type="GO" id="GO:0043709">
    <property type="term" value="P:cell adhesion involved in single-species biofilm formation"/>
    <property type="evidence" value="ECO:0007669"/>
    <property type="project" value="TreeGrafter"/>
</dbReference>
<dbReference type="EMBL" id="AP019309">
    <property type="protein sequence ID" value="BBH27846.1"/>
    <property type="molecule type" value="Genomic_DNA"/>
</dbReference>
<keyword evidence="1" id="KW-0472">Membrane</keyword>
<dbReference type="Gene3D" id="3.30.70.270">
    <property type="match status" value="1"/>
</dbReference>
<dbReference type="InParanoid" id="A0A3G9JB79"/>
<feature type="transmembrane region" description="Helical" evidence="1">
    <location>
        <begin position="115"/>
        <end position="135"/>
    </location>
</feature>
<feature type="transmembrane region" description="Helical" evidence="1">
    <location>
        <begin position="155"/>
        <end position="177"/>
    </location>
</feature>
<keyword evidence="1" id="KW-1133">Transmembrane helix</keyword>
<dbReference type="PROSITE" id="PS50887">
    <property type="entry name" value="GGDEF"/>
    <property type="match status" value="1"/>
</dbReference>